<keyword evidence="2" id="KW-0520">NAD</keyword>
<evidence type="ECO:0000313" key="6">
    <source>
        <dbReference type="Proteomes" id="UP001202402"/>
    </source>
</evidence>
<dbReference type="Gene3D" id="3.40.50.1220">
    <property type="entry name" value="TPP-binding domain"/>
    <property type="match status" value="1"/>
</dbReference>
<dbReference type="EMBL" id="JAKVPQ010000011">
    <property type="protein sequence ID" value="MCH4286182.1"/>
    <property type="molecule type" value="Genomic_DNA"/>
</dbReference>
<dbReference type="Gene3D" id="3.30.1600.10">
    <property type="entry name" value="SIR2/SIRT2 'Small Domain"/>
    <property type="match status" value="1"/>
</dbReference>
<proteinExistence type="predicted"/>
<reference evidence="5 6" key="1">
    <citation type="submission" date="2022-02" db="EMBL/GenBank/DDBJ databases">
        <title>Genome of Erysipelotrichaceae sp. nov. NSJ-176 isolated from human feces.</title>
        <authorList>
            <person name="Abdugheni R."/>
        </authorList>
    </citation>
    <scope>NUCLEOTIDE SEQUENCE [LARGE SCALE GENOMIC DNA]</scope>
    <source>
        <strain evidence="5 6">NSJ-176</strain>
    </source>
</reference>
<feature type="binding site" evidence="3">
    <location>
        <position position="148"/>
    </location>
    <ligand>
        <name>Zn(2+)</name>
        <dbReference type="ChEBI" id="CHEBI:29105"/>
    </ligand>
</feature>
<feature type="domain" description="Deacetylase sirtuin-type" evidence="4">
    <location>
        <begin position="9"/>
        <end position="300"/>
    </location>
</feature>
<feature type="binding site" evidence="3">
    <location>
        <position position="186"/>
    </location>
    <ligand>
        <name>Zn(2+)</name>
        <dbReference type="ChEBI" id="CHEBI:29105"/>
    </ligand>
</feature>
<feature type="binding site" evidence="3">
    <location>
        <position position="152"/>
    </location>
    <ligand>
        <name>Zn(2+)</name>
        <dbReference type="ChEBI" id="CHEBI:29105"/>
    </ligand>
</feature>
<evidence type="ECO:0000259" key="4">
    <source>
        <dbReference type="PROSITE" id="PS50305"/>
    </source>
</evidence>
<keyword evidence="6" id="KW-1185">Reference proteome</keyword>
<dbReference type="SUPFAM" id="SSF52467">
    <property type="entry name" value="DHS-like NAD/FAD-binding domain"/>
    <property type="match status" value="1"/>
</dbReference>
<dbReference type="InterPro" id="IPR029035">
    <property type="entry name" value="DHS-like_NAD/FAD-binding_dom"/>
</dbReference>
<keyword evidence="1" id="KW-0808">Transferase</keyword>
<evidence type="ECO:0000256" key="2">
    <source>
        <dbReference type="ARBA" id="ARBA00023027"/>
    </source>
</evidence>
<dbReference type="RefSeq" id="WP_233509555.1">
    <property type="nucleotide sequence ID" value="NZ_JAKVPQ010000011.1"/>
</dbReference>
<evidence type="ECO:0000313" key="5">
    <source>
        <dbReference type="EMBL" id="MCH4286182.1"/>
    </source>
</evidence>
<sequence length="300" mass="35301">MFSNKKMKPSIIDYSLQQKTMNSWIHQADAIIIGAGAGLSTAAGLTYDGEVFHEHFSDFIEKYHFTDMYSAGFYPFASLEEYWGYWSRHIYYNRYETHTNSTYDDLFQLVKDKDYFVITTNVDHQFQLHGFDKQRLFYTQGDYGLFQCSMRCHEKTYDNERAIRAMIHAQKDMKIPSDLIPYCPICGAPMSVNLRCDHRFVEDEGWHNAKERYEKFLKEHKQKRLVLLELGVGNNTPGIIKFPFWQLCYEGTRCGYISISLDVQRIPDEIQSKSIIIKKDIHEVLLDLKNTSMLTKHTER</sequence>
<comment type="caution">
    <text evidence="3">Lacks conserved residue(s) required for the propagation of feature annotation.</text>
</comment>
<gene>
    <name evidence="5" type="ORF">LQE99_13730</name>
</gene>
<dbReference type="PROSITE" id="PS50305">
    <property type="entry name" value="SIRTUIN"/>
    <property type="match status" value="1"/>
</dbReference>
<keyword evidence="3" id="KW-0479">Metal-binding</keyword>
<dbReference type="InterPro" id="IPR026590">
    <property type="entry name" value="Ssirtuin_cat_dom"/>
</dbReference>
<feature type="binding site" evidence="3">
    <location>
        <position position="183"/>
    </location>
    <ligand>
        <name>Zn(2+)</name>
        <dbReference type="ChEBI" id="CHEBI:29105"/>
    </ligand>
</feature>
<dbReference type="Proteomes" id="UP001202402">
    <property type="component" value="Unassembled WGS sequence"/>
</dbReference>
<organism evidence="5 6">
    <name type="scientific">Amedibacillus hominis</name>
    <dbReference type="NCBI Taxonomy" id="2897776"/>
    <lineage>
        <taxon>Bacteria</taxon>
        <taxon>Bacillati</taxon>
        <taxon>Bacillota</taxon>
        <taxon>Erysipelotrichia</taxon>
        <taxon>Erysipelotrichales</taxon>
        <taxon>Erysipelotrichaceae</taxon>
        <taxon>Amedibacillus</taxon>
    </lineage>
</organism>
<name>A0ABS9R931_9FIRM</name>
<keyword evidence="3" id="KW-0862">Zinc</keyword>
<evidence type="ECO:0000256" key="1">
    <source>
        <dbReference type="ARBA" id="ARBA00022679"/>
    </source>
</evidence>
<protein>
    <submittedName>
        <fullName evidence="5">Sir2 silent information regulator family NAD-dependent deacetylase</fullName>
    </submittedName>
</protein>
<evidence type="ECO:0000256" key="3">
    <source>
        <dbReference type="PROSITE-ProRule" id="PRU00236"/>
    </source>
</evidence>
<accession>A0ABS9R931</accession>
<dbReference type="InterPro" id="IPR026591">
    <property type="entry name" value="Sirtuin_cat_small_dom_sf"/>
</dbReference>
<comment type="caution">
    <text evidence="5">The sequence shown here is derived from an EMBL/GenBank/DDBJ whole genome shotgun (WGS) entry which is preliminary data.</text>
</comment>